<dbReference type="SUPFAM" id="SSF48317">
    <property type="entry name" value="Acid phosphatase/Vanadium-dependent haloperoxidase"/>
    <property type="match status" value="1"/>
</dbReference>
<feature type="domain" description="Phosphatidic acid phosphatase type 2/haloperoxidase" evidence="2">
    <location>
        <begin position="106"/>
        <end position="230"/>
    </location>
</feature>
<keyword evidence="4" id="KW-1185">Reference proteome</keyword>
<evidence type="ECO:0000259" key="2">
    <source>
        <dbReference type="Pfam" id="PF01569"/>
    </source>
</evidence>
<comment type="caution">
    <text evidence="3">The sequence shown here is derived from an EMBL/GenBank/DDBJ whole genome shotgun (WGS) entry which is preliminary data.</text>
</comment>
<proteinExistence type="predicted"/>
<dbReference type="Pfam" id="PF01569">
    <property type="entry name" value="PAP2"/>
    <property type="match status" value="1"/>
</dbReference>
<keyword evidence="1" id="KW-0812">Transmembrane</keyword>
<sequence length="252" mass="29097">MAALFFAVKNGTSVHRFWRYHLVYPLLLFTVLLLVGHWFSWDSRIADYIFMQEGNRWTLRNHWLLSAVLHEGGKHLSILLALIVVFAWLGSFYFFHLRPWRRVLESLFLSAISASALVSLAKHSLAISCPWEFSRYGGDIGYLSLLQQLVIRNGDGCFPAGHASAGYAWFGFYFVGLYWQARWRWLGLALPFLFGVVFGVTQQLRGAHFLSHDLATLLVCWLVALLWYWLLLTPAHQSLQYSVFAKGNFHHE</sequence>
<feature type="transmembrane region" description="Helical" evidence="1">
    <location>
        <begin position="76"/>
        <end position="95"/>
    </location>
</feature>
<evidence type="ECO:0000313" key="3">
    <source>
        <dbReference type="EMBL" id="OZY86354.1"/>
    </source>
</evidence>
<dbReference type="RefSeq" id="WP_094984033.1">
    <property type="nucleotide sequence ID" value="NZ_NHNI01000001.1"/>
</dbReference>
<reference evidence="4" key="1">
    <citation type="submission" date="2017-05" db="EMBL/GenBank/DDBJ databases">
        <authorList>
            <person name="Barney B.M."/>
        </authorList>
    </citation>
    <scope>NUCLEOTIDE SEQUENCE [LARGE SCALE GENOMIC DNA]</scope>
    <source>
        <strain evidence="4">PSBB022</strain>
    </source>
</reference>
<feature type="transmembrane region" description="Helical" evidence="1">
    <location>
        <begin position="107"/>
        <end position="127"/>
    </location>
</feature>
<dbReference type="AlphaFoldDB" id="A0A266Q902"/>
<name>A0A266Q902_9GAMM</name>
<accession>A0A266Q902</accession>
<dbReference type="InterPro" id="IPR000326">
    <property type="entry name" value="PAP2/HPO"/>
</dbReference>
<feature type="transmembrane region" description="Helical" evidence="1">
    <location>
        <begin position="21"/>
        <end position="41"/>
    </location>
</feature>
<dbReference type="InterPro" id="IPR036938">
    <property type="entry name" value="PAP2/HPO_sf"/>
</dbReference>
<evidence type="ECO:0000256" key="1">
    <source>
        <dbReference type="SAM" id="Phobius"/>
    </source>
</evidence>
<feature type="transmembrane region" description="Helical" evidence="1">
    <location>
        <begin position="183"/>
        <end position="201"/>
    </location>
</feature>
<organism evidence="3 4">
    <name type="scientific">Cellvibrio mixtus</name>
    <dbReference type="NCBI Taxonomy" id="39650"/>
    <lineage>
        <taxon>Bacteria</taxon>
        <taxon>Pseudomonadati</taxon>
        <taxon>Pseudomonadota</taxon>
        <taxon>Gammaproteobacteria</taxon>
        <taxon>Cellvibrionales</taxon>
        <taxon>Cellvibrionaceae</taxon>
        <taxon>Cellvibrio</taxon>
    </lineage>
</organism>
<protein>
    <recommendedName>
        <fullName evidence="2">Phosphatidic acid phosphatase type 2/haloperoxidase domain-containing protein</fullName>
    </recommendedName>
</protein>
<dbReference type="CDD" id="cd03396">
    <property type="entry name" value="PAP2_like_6"/>
    <property type="match status" value="1"/>
</dbReference>
<keyword evidence="1" id="KW-0472">Membrane</keyword>
<dbReference type="Gene3D" id="1.20.144.10">
    <property type="entry name" value="Phosphatidic acid phosphatase type 2/haloperoxidase"/>
    <property type="match status" value="1"/>
</dbReference>
<dbReference type="EMBL" id="NHNI01000001">
    <property type="protein sequence ID" value="OZY86354.1"/>
    <property type="molecule type" value="Genomic_DNA"/>
</dbReference>
<feature type="transmembrane region" description="Helical" evidence="1">
    <location>
        <begin position="213"/>
        <end position="231"/>
    </location>
</feature>
<dbReference type="Proteomes" id="UP000216101">
    <property type="component" value="Unassembled WGS sequence"/>
</dbReference>
<gene>
    <name evidence="3" type="ORF">CBP51_04820</name>
</gene>
<evidence type="ECO:0000313" key="4">
    <source>
        <dbReference type="Proteomes" id="UP000216101"/>
    </source>
</evidence>
<keyword evidence="1" id="KW-1133">Transmembrane helix</keyword>